<keyword evidence="5" id="KW-1185">Reference proteome</keyword>
<evidence type="ECO:0000313" key="5">
    <source>
        <dbReference type="Proteomes" id="UP000322634"/>
    </source>
</evidence>
<dbReference type="AlphaFoldDB" id="A0A5D0UFY2"/>
<feature type="compositionally biased region" description="Gly residues" evidence="2">
    <location>
        <begin position="66"/>
        <end position="95"/>
    </location>
</feature>
<keyword evidence="1" id="KW-0418">Kinase</keyword>
<dbReference type="PANTHER" id="PTHR35526">
    <property type="entry name" value="ANTI-SIGMA-F FACTOR RSBW-RELATED"/>
    <property type="match status" value="1"/>
</dbReference>
<feature type="compositionally biased region" description="Acidic residues" evidence="2">
    <location>
        <begin position="24"/>
        <end position="49"/>
    </location>
</feature>
<dbReference type="GO" id="GO:0004674">
    <property type="term" value="F:protein serine/threonine kinase activity"/>
    <property type="evidence" value="ECO:0007669"/>
    <property type="project" value="UniProtKB-KW"/>
</dbReference>
<dbReference type="RefSeq" id="WP_148349114.1">
    <property type="nucleotide sequence ID" value="NZ_JBHSBF010000023.1"/>
</dbReference>
<feature type="region of interest" description="Disordered" evidence="2">
    <location>
        <begin position="1"/>
        <end position="108"/>
    </location>
</feature>
<keyword evidence="1" id="KW-0723">Serine/threonine-protein kinase</keyword>
<dbReference type="InterPro" id="IPR036890">
    <property type="entry name" value="HATPase_C_sf"/>
</dbReference>
<dbReference type="Gene3D" id="3.30.565.10">
    <property type="entry name" value="Histidine kinase-like ATPase, C-terminal domain"/>
    <property type="match status" value="1"/>
</dbReference>
<dbReference type="Pfam" id="PF13581">
    <property type="entry name" value="HATPase_c_2"/>
    <property type="match status" value="1"/>
</dbReference>
<dbReference type="InterPro" id="IPR003594">
    <property type="entry name" value="HATPase_dom"/>
</dbReference>
<feature type="region of interest" description="Disordered" evidence="2">
    <location>
        <begin position="164"/>
        <end position="202"/>
    </location>
</feature>
<sequence>MNTTGTGTRPPTNDTGTDTTGETTFDDTNGDNFDSDLDDNFDDDLDSDLSGDQLSRSIGRDTGGSSSPGGGVHGEPRGAPGGGYGVGSEAGGDGRAAGERTWELSPGADAASRARALTRHALREWHVTGPADADDIILIVDELVTNAVVHGDGPVRLTLRLDDPLDGSPGRRRLTGDVHDDGARTPAEAPAPPTGAQPPDWSEAGRGLLLVAALATAHGTRPDPADRTGKPGKTVWFTRLLAPATHNPA</sequence>
<dbReference type="GO" id="GO:0005524">
    <property type="term" value="F:ATP binding"/>
    <property type="evidence" value="ECO:0007669"/>
    <property type="project" value="UniProtKB-KW"/>
</dbReference>
<dbReference type="EMBL" id="VSFF01000003">
    <property type="protein sequence ID" value="TYC16562.1"/>
    <property type="molecule type" value="Genomic_DNA"/>
</dbReference>
<proteinExistence type="predicted"/>
<keyword evidence="4" id="KW-0067">ATP-binding</keyword>
<dbReference type="PANTHER" id="PTHR35526:SF3">
    <property type="entry name" value="ANTI-SIGMA-F FACTOR RSBW"/>
    <property type="match status" value="1"/>
</dbReference>
<dbReference type="Proteomes" id="UP000322634">
    <property type="component" value="Unassembled WGS sequence"/>
</dbReference>
<protein>
    <submittedName>
        <fullName evidence="4">ATP-binding protein</fullName>
    </submittedName>
</protein>
<keyword evidence="4" id="KW-0547">Nucleotide-binding</keyword>
<dbReference type="OrthoDB" id="3480218at2"/>
<dbReference type="CDD" id="cd16936">
    <property type="entry name" value="HATPase_RsbW-like"/>
    <property type="match status" value="1"/>
</dbReference>
<organism evidence="4 5">
    <name type="scientific">Actinomadura syzygii</name>
    <dbReference type="NCBI Taxonomy" id="1427538"/>
    <lineage>
        <taxon>Bacteria</taxon>
        <taxon>Bacillati</taxon>
        <taxon>Actinomycetota</taxon>
        <taxon>Actinomycetes</taxon>
        <taxon>Streptosporangiales</taxon>
        <taxon>Thermomonosporaceae</taxon>
        <taxon>Actinomadura</taxon>
    </lineage>
</organism>
<feature type="compositionally biased region" description="Low complexity" evidence="2">
    <location>
        <begin position="1"/>
        <end position="23"/>
    </location>
</feature>
<evidence type="ECO:0000313" key="4">
    <source>
        <dbReference type="EMBL" id="TYC16562.1"/>
    </source>
</evidence>
<comment type="caution">
    <text evidence="4">The sequence shown here is derived from an EMBL/GenBank/DDBJ whole genome shotgun (WGS) entry which is preliminary data.</text>
</comment>
<feature type="compositionally biased region" description="Basic and acidic residues" evidence="2">
    <location>
        <begin position="174"/>
        <end position="183"/>
    </location>
</feature>
<evidence type="ECO:0000256" key="1">
    <source>
        <dbReference type="ARBA" id="ARBA00022527"/>
    </source>
</evidence>
<feature type="domain" description="Histidine kinase/HSP90-like ATPase" evidence="3">
    <location>
        <begin position="112"/>
        <end position="220"/>
    </location>
</feature>
<accession>A0A5D0UFY2</accession>
<dbReference type="SUPFAM" id="SSF55874">
    <property type="entry name" value="ATPase domain of HSP90 chaperone/DNA topoisomerase II/histidine kinase"/>
    <property type="match status" value="1"/>
</dbReference>
<keyword evidence="1" id="KW-0808">Transferase</keyword>
<gene>
    <name evidence="4" type="ORF">FXF65_08185</name>
</gene>
<dbReference type="InterPro" id="IPR050267">
    <property type="entry name" value="Anti-sigma-factor_SerPK"/>
</dbReference>
<evidence type="ECO:0000256" key="2">
    <source>
        <dbReference type="SAM" id="MobiDB-lite"/>
    </source>
</evidence>
<name>A0A5D0UFY2_9ACTN</name>
<reference evidence="4 5" key="1">
    <citation type="submission" date="2019-08" db="EMBL/GenBank/DDBJ databases">
        <title>Actinomadura sp. nov. CYP1-5 isolated from mountain soil.</title>
        <authorList>
            <person name="Songsumanus A."/>
            <person name="Kuncharoen N."/>
            <person name="Kudo T."/>
            <person name="Yuki M."/>
            <person name="Igarashi Y."/>
            <person name="Tanasupawat S."/>
        </authorList>
    </citation>
    <scope>NUCLEOTIDE SEQUENCE [LARGE SCALE GENOMIC DNA]</scope>
    <source>
        <strain evidence="4 5">GKU157</strain>
    </source>
</reference>
<evidence type="ECO:0000259" key="3">
    <source>
        <dbReference type="Pfam" id="PF13581"/>
    </source>
</evidence>